<feature type="transmembrane region" description="Helical" evidence="1">
    <location>
        <begin position="48"/>
        <end position="64"/>
    </location>
</feature>
<evidence type="ECO:0000256" key="1">
    <source>
        <dbReference type="SAM" id="Phobius"/>
    </source>
</evidence>
<accession>A0A2H0TLE0</accession>
<feature type="transmembrane region" description="Helical" evidence="1">
    <location>
        <begin position="21"/>
        <end position="42"/>
    </location>
</feature>
<protein>
    <submittedName>
        <fullName evidence="2">Uncharacterized protein</fullName>
    </submittedName>
</protein>
<proteinExistence type="predicted"/>
<keyword evidence="1" id="KW-0472">Membrane</keyword>
<reference evidence="3" key="1">
    <citation type="submission" date="2017-09" db="EMBL/GenBank/DDBJ databases">
        <title>Depth-based differentiation of microbial function through sediment-hosted aquifers and enrichment of novel symbionts in the deep terrestrial subsurface.</title>
        <authorList>
            <person name="Probst A.J."/>
            <person name="Ladd B."/>
            <person name="Jarett J.K."/>
            <person name="Geller-Mcgrath D.E."/>
            <person name="Sieber C.M.K."/>
            <person name="Emerson J.B."/>
            <person name="Anantharaman K."/>
            <person name="Thomas B.C."/>
            <person name="Malmstrom R."/>
            <person name="Stieglmeier M."/>
            <person name="Klingl A."/>
            <person name="Woyke T."/>
            <person name="Ryan C.M."/>
            <person name="Banfield J.F."/>
        </authorList>
    </citation>
    <scope>NUCLEOTIDE SEQUENCE [LARGE SCALE GENOMIC DNA]</scope>
</reference>
<evidence type="ECO:0000313" key="3">
    <source>
        <dbReference type="Proteomes" id="UP000228508"/>
    </source>
</evidence>
<name>A0A2H0TLE0_9BACT</name>
<sequence>MANERAGWQKAKKWYAESGEWGGGLPSGWTSINTTTLIFFLLPAHERYNGWLLLCLYALFILPGRRRCSSP</sequence>
<keyword evidence="1" id="KW-1133">Transmembrane helix</keyword>
<dbReference type="AlphaFoldDB" id="A0A2H0TLE0"/>
<gene>
    <name evidence="2" type="ORF">COV26_01000</name>
</gene>
<keyword evidence="1" id="KW-0812">Transmembrane</keyword>
<evidence type="ECO:0000313" key="2">
    <source>
        <dbReference type="EMBL" id="PIR72968.1"/>
    </source>
</evidence>
<dbReference type="EMBL" id="PFCH01000019">
    <property type="protein sequence ID" value="PIR72968.1"/>
    <property type="molecule type" value="Genomic_DNA"/>
</dbReference>
<dbReference type="Proteomes" id="UP000228508">
    <property type="component" value="Unassembled WGS sequence"/>
</dbReference>
<comment type="caution">
    <text evidence="2">The sequence shown here is derived from an EMBL/GenBank/DDBJ whole genome shotgun (WGS) entry which is preliminary data.</text>
</comment>
<organism evidence="2 3">
    <name type="scientific">Candidatus Nealsonbacteria bacterium CG10_big_fil_rev_8_21_14_0_10_36_23</name>
    <dbReference type="NCBI Taxonomy" id="1974709"/>
    <lineage>
        <taxon>Bacteria</taxon>
        <taxon>Candidatus Nealsoniibacteriota</taxon>
    </lineage>
</organism>